<dbReference type="SUPFAM" id="SSF81296">
    <property type="entry name" value="E set domains"/>
    <property type="match status" value="1"/>
</dbReference>
<dbReference type="EMBL" id="JEMT01016611">
    <property type="protein sequence ID" value="EXX70349.1"/>
    <property type="molecule type" value="Genomic_DNA"/>
</dbReference>
<evidence type="ECO:0000313" key="3">
    <source>
        <dbReference type="Proteomes" id="UP000022910"/>
    </source>
</evidence>
<dbReference type="InterPro" id="IPR014756">
    <property type="entry name" value="Ig_E-set"/>
</dbReference>
<feature type="domain" description="Arrestin-like N-terminal" evidence="1">
    <location>
        <begin position="44"/>
        <end position="167"/>
    </location>
</feature>
<dbReference type="PANTHER" id="PTHR36419">
    <property type="entry name" value="ARRESTIN FAMILY PROTEIN 1"/>
    <property type="match status" value="1"/>
</dbReference>
<keyword evidence="3" id="KW-1185">Reference proteome</keyword>
<dbReference type="InterPro" id="IPR053060">
    <property type="entry name" value="Cytokinesis_Signaling_Reg"/>
</dbReference>
<comment type="caution">
    <text evidence="2">The sequence shown here is derived from an EMBL/GenBank/DDBJ whole genome shotgun (WGS) entry which is preliminary data.</text>
</comment>
<name>A0A015KRV4_RHIIW</name>
<dbReference type="InterPro" id="IPR011021">
    <property type="entry name" value="Arrestin-like_N"/>
</dbReference>
<dbReference type="GO" id="GO:0000935">
    <property type="term" value="C:division septum"/>
    <property type="evidence" value="ECO:0007669"/>
    <property type="project" value="TreeGrafter"/>
</dbReference>
<dbReference type="HOGENOM" id="CLU_059225_0_0_1"/>
<dbReference type="Pfam" id="PF00339">
    <property type="entry name" value="Arrestin_N"/>
    <property type="match status" value="1"/>
</dbReference>
<organism evidence="2 3">
    <name type="scientific">Rhizophagus irregularis (strain DAOM 197198w)</name>
    <name type="common">Glomus intraradices</name>
    <dbReference type="NCBI Taxonomy" id="1432141"/>
    <lineage>
        <taxon>Eukaryota</taxon>
        <taxon>Fungi</taxon>
        <taxon>Fungi incertae sedis</taxon>
        <taxon>Mucoromycota</taxon>
        <taxon>Glomeromycotina</taxon>
        <taxon>Glomeromycetes</taxon>
        <taxon>Glomerales</taxon>
        <taxon>Glomeraceae</taxon>
        <taxon>Rhizophagus</taxon>
    </lineage>
</organism>
<dbReference type="PANTHER" id="PTHR36419:SF1">
    <property type="entry name" value="RHO1 GEF LOCALIZING PROTEIN 1"/>
    <property type="match status" value="1"/>
</dbReference>
<evidence type="ECO:0000313" key="2">
    <source>
        <dbReference type="EMBL" id="EXX70349.1"/>
    </source>
</evidence>
<proteinExistence type="predicted"/>
<dbReference type="Gene3D" id="2.60.40.640">
    <property type="match status" value="1"/>
</dbReference>
<accession>A0A015KRV4</accession>
<dbReference type="GO" id="GO:0000917">
    <property type="term" value="P:division septum assembly"/>
    <property type="evidence" value="ECO:0007669"/>
    <property type="project" value="TreeGrafter"/>
</dbReference>
<reference evidence="2 3" key="1">
    <citation type="submission" date="2014-02" db="EMBL/GenBank/DDBJ databases">
        <title>Single nucleus genome sequencing reveals high similarity among nuclei of an endomycorrhizal fungus.</title>
        <authorList>
            <person name="Lin K."/>
            <person name="Geurts R."/>
            <person name="Zhang Z."/>
            <person name="Limpens E."/>
            <person name="Saunders D.G."/>
            <person name="Mu D."/>
            <person name="Pang E."/>
            <person name="Cao H."/>
            <person name="Cha H."/>
            <person name="Lin T."/>
            <person name="Zhou Q."/>
            <person name="Shang Y."/>
            <person name="Li Y."/>
            <person name="Ivanov S."/>
            <person name="Sharma T."/>
            <person name="Velzen R.V."/>
            <person name="Ruijter N.D."/>
            <person name="Aanen D.K."/>
            <person name="Win J."/>
            <person name="Kamoun S."/>
            <person name="Bisseling T."/>
            <person name="Huang S."/>
        </authorList>
    </citation>
    <scope>NUCLEOTIDE SEQUENCE [LARGE SCALE GENOMIC DNA]</scope>
    <source>
        <strain evidence="3">DAOM197198w</strain>
    </source>
</reference>
<protein>
    <recommendedName>
        <fullName evidence="1">Arrestin-like N-terminal domain-containing protein</fullName>
    </recommendedName>
</protein>
<evidence type="ECO:0000259" key="1">
    <source>
        <dbReference type="Pfam" id="PF00339"/>
    </source>
</evidence>
<dbReference type="OrthoDB" id="4001642at2759"/>
<gene>
    <name evidence="2" type="ORF">RirG_088210</name>
</gene>
<dbReference type="AlphaFoldDB" id="A0A015KRV4"/>
<dbReference type="InterPro" id="IPR014752">
    <property type="entry name" value="Arrestin-like_C"/>
</dbReference>
<dbReference type="STRING" id="1432141.A0A015KRV4"/>
<dbReference type="Proteomes" id="UP000022910">
    <property type="component" value="Unassembled WGS sequence"/>
</dbReference>
<sequence length="341" mass="39636">MKELIENVPSKSDYKKRSEKVCFSYPGNQNHFQTGYYGIDADVSIAGTLHIKFSSSKPLLATKIELILKGYEKVEWVETYGKTTITYSANDVFLNQPLQLWKTSDPNGDYEKIQIMDIPFEIKLPENLPPSIKIDQGEGKINYKLIANISRKGNLWKFKRSEKCVELSINLDKYFLPPTDLNPFNWYQFNDSEAISRGLGYNITLENSIGGPKIPFIINSILKFYNQDFKITKIFFGIKEYHKLSTKANSKKSSFYIVEKNIKREEIYSNYNDEVKLQTELEIPEWIEKNKKNPCWDINDRKHIIVSHKVKIKIHCGGIFTSNIKLDNEVEIKHFILENHG</sequence>